<dbReference type="EMBL" id="LSMT01000212">
    <property type="protein sequence ID" value="PFX23296.1"/>
    <property type="molecule type" value="Genomic_DNA"/>
</dbReference>
<proteinExistence type="predicted"/>
<dbReference type="OrthoDB" id="5949549at2759"/>
<reference evidence="2" key="1">
    <citation type="journal article" date="2017" name="bioRxiv">
        <title>Comparative analysis of the genomes of Stylophora pistillata and Acropora digitifera provides evidence for extensive differences between species of corals.</title>
        <authorList>
            <person name="Voolstra C.R."/>
            <person name="Li Y."/>
            <person name="Liew Y.J."/>
            <person name="Baumgarten S."/>
            <person name="Zoccola D."/>
            <person name="Flot J.-F."/>
            <person name="Tambutte S."/>
            <person name="Allemand D."/>
            <person name="Aranda M."/>
        </authorList>
    </citation>
    <scope>NUCLEOTIDE SEQUENCE [LARGE SCALE GENOMIC DNA]</scope>
</reference>
<evidence type="ECO:0000313" key="2">
    <source>
        <dbReference type="Proteomes" id="UP000225706"/>
    </source>
</evidence>
<dbReference type="GO" id="GO:0016740">
    <property type="term" value="F:transferase activity"/>
    <property type="evidence" value="ECO:0007669"/>
    <property type="project" value="UniProtKB-KW"/>
</dbReference>
<dbReference type="Gene3D" id="3.40.50.2000">
    <property type="entry name" value="Glycogen Phosphorylase B"/>
    <property type="match status" value="1"/>
</dbReference>
<keyword evidence="2" id="KW-1185">Reference proteome</keyword>
<dbReference type="Pfam" id="PF20706">
    <property type="entry name" value="GT4-conflict"/>
    <property type="match status" value="1"/>
</dbReference>
<organism evidence="1 2">
    <name type="scientific">Stylophora pistillata</name>
    <name type="common">Smooth cauliflower coral</name>
    <dbReference type="NCBI Taxonomy" id="50429"/>
    <lineage>
        <taxon>Eukaryota</taxon>
        <taxon>Metazoa</taxon>
        <taxon>Cnidaria</taxon>
        <taxon>Anthozoa</taxon>
        <taxon>Hexacorallia</taxon>
        <taxon>Scleractinia</taxon>
        <taxon>Astrocoeniina</taxon>
        <taxon>Pocilloporidae</taxon>
        <taxon>Stylophora</taxon>
    </lineage>
</organism>
<dbReference type="AlphaFoldDB" id="A0A2B4S1J8"/>
<keyword evidence="1" id="KW-0808">Transferase</keyword>
<name>A0A2B4S1J8_STYPI</name>
<dbReference type="Proteomes" id="UP000225706">
    <property type="component" value="Unassembled WGS sequence"/>
</dbReference>
<gene>
    <name evidence="1" type="primary">mshA</name>
    <name evidence="1" type="ORF">AWC38_SpisGene12163</name>
</gene>
<accession>A0A2B4S1J8</accession>
<evidence type="ECO:0000313" key="1">
    <source>
        <dbReference type="EMBL" id="PFX23296.1"/>
    </source>
</evidence>
<protein>
    <submittedName>
        <fullName evidence="1">D-inositol 3-phosphate glycosyltransferase</fullName>
    </submittedName>
</protein>
<comment type="caution">
    <text evidence="1">The sequence shown here is derived from an EMBL/GenBank/DDBJ whole genome shotgun (WGS) entry which is preliminary data.</text>
</comment>
<sequence>MSGVKGDTQKLNVTLVASNVGWDKAVNGQLLLELASNPKVKVTGFVPKNTQQQRDAAQKLGIELVDAKDVSEHSSADLLAYPPDSLKIDVLMMQSYGHEVGRQAQIIKETKNCKWLHVLHTVSEELVPFAPEHKSEHELQLTLCKQADIVIAIGPKVAEAYRSAFQLGGIQKEVIDLTPGIFVNLVGVRPPQEDREVFHILISGSSKYYKIKGCDIAAKAINLTGTPSIHLVFVVKPSENVAEMTQALLQEGINPDQLTVKVAKSSEDWINILREVDLVIKPSRTEGFGISGVRAISADLPVLVSGNIGLGAALKKLPSGANHVVESDDPQVWADKIKEVKAKDVKGRSIEAETLRKEYTGQFNWKDQCENLVEKMFTMI</sequence>
<dbReference type="SUPFAM" id="SSF53756">
    <property type="entry name" value="UDP-Glycosyltransferase/glycogen phosphorylase"/>
    <property type="match status" value="1"/>
</dbReference>